<dbReference type="EMBL" id="UGED01000004">
    <property type="protein sequence ID" value="STL19726.1"/>
    <property type="molecule type" value="Genomic_DNA"/>
</dbReference>
<reference evidence="2 3" key="1">
    <citation type="submission" date="2018-06" db="EMBL/GenBank/DDBJ databases">
        <authorList>
            <consortium name="Pathogen Informatics"/>
            <person name="Doyle S."/>
        </authorList>
    </citation>
    <scope>NUCLEOTIDE SEQUENCE [LARGE SCALE GENOMIC DNA]</scope>
    <source>
        <strain evidence="2 3">NCTC9962</strain>
    </source>
</reference>
<organism evidence="2 3">
    <name type="scientific">Escherichia coli</name>
    <dbReference type="NCBI Taxonomy" id="562"/>
    <lineage>
        <taxon>Bacteria</taxon>
        <taxon>Pseudomonadati</taxon>
        <taxon>Pseudomonadota</taxon>
        <taxon>Gammaproteobacteria</taxon>
        <taxon>Enterobacterales</taxon>
        <taxon>Enterobacteriaceae</taxon>
        <taxon>Escherichia</taxon>
    </lineage>
</organism>
<dbReference type="Gene3D" id="1.20.1090.10">
    <property type="entry name" value="Dehydroquinate synthase-like - alpha domain"/>
    <property type="match status" value="1"/>
</dbReference>
<name>A0A377AK11_ECOLX</name>
<evidence type="ECO:0000313" key="2">
    <source>
        <dbReference type="EMBL" id="STL19726.1"/>
    </source>
</evidence>
<dbReference type="EC" id="1.1.1.1" evidence="2"/>
<dbReference type="AlphaFoldDB" id="A0A377AK11"/>
<sequence length="52" mass="5306">MIGMPKSLTAATGMDALTHAIEAYVSIAATPITDACALKAVTMIAENLAVSR</sequence>
<dbReference type="Proteomes" id="UP000254052">
    <property type="component" value="Unassembled WGS sequence"/>
</dbReference>
<dbReference type="InterPro" id="IPR056798">
    <property type="entry name" value="ADH_Fe_C"/>
</dbReference>
<proteinExistence type="predicted"/>
<dbReference type="Pfam" id="PF25137">
    <property type="entry name" value="ADH_Fe_C"/>
    <property type="match status" value="1"/>
</dbReference>
<feature type="domain" description="Fe-containing alcohol dehydrogenase-like C-terminal" evidence="1">
    <location>
        <begin position="9"/>
        <end position="49"/>
    </location>
</feature>
<evidence type="ECO:0000259" key="1">
    <source>
        <dbReference type="Pfam" id="PF25137"/>
    </source>
</evidence>
<protein>
    <submittedName>
        <fullName evidence="2">Putative alcohol dehydrogenase</fullName>
        <ecNumber evidence="2">1.1.1.1</ecNumber>
    </submittedName>
</protein>
<evidence type="ECO:0000313" key="3">
    <source>
        <dbReference type="Proteomes" id="UP000254052"/>
    </source>
</evidence>
<dbReference type="GO" id="GO:0004022">
    <property type="term" value="F:alcohol dehydrogenase (NAD+) activity"/>
    <property type="evidence" value="ECO:0007669"/>
    <property type="project" value="UniProtKB-EC"/>
</dbReference>
<dbReference type="SUPFAM" id="SSF56796">
    <property type="entry name" value="Dehydroquinate synthase-like"/>
    <property type="match status" value="1"/>
</dbReference>
<dbReference type="InterPro" id="IPR039697">
    <property type="entry name" value="Alcohol_dehydrogenase_Fe"/>
</dbReference>
<gene>
    <name evidence="2" type="primary">adhB_3</name>
    <name evidence="2" type="ORF">NCTC9962_01157</name>
</gene>
<dbReference type="PANTHER" id="PTHR11496:SF102">
    <property type="entry name" value="ALCOHOL DEHYDROGENASE 4"/>
    <property type="match status" value="1"/>
</dbReference>
<keyword evidence="2" id="KW-0560">Oxidoreductase</keyword>
<dbReference type="PANTHER" id="PTHR11496">
    <property type="entry name" value="ALCOHOL DEHYDROGENASE"/>
    <property type="match status" value="1"/>
</dbReference>
<accession>A0A377AK11</accession>